<protein>
    <submittedName>
        <fullName evidence="1">Uncharacterized protein</fullName>
    </submittedName>
</protein>
<gene>
    <name evidence="1" type="ORF">TVAG_185310</name>
</gene>
<dbReference type="VEuPathDB" id="TrichDB:TVAG_185310"/>
<sequence>MGLIGSQDAALDHLNVLFTENLMLESPFFDDLFKYKIDSSKEKTIKTKFSENFETNIETFKVLYQRCSLSLENIYNSPESNTKSFSTETIVIILEFVISLASKSTNPKEFLSINLKDDFTIADSLISLFLHEIDILYDPNDTNPPKRTDREILGIIRILTYLKLQRFKVPHQNYINFVNYALCKTHQVFLSPSGKGPSYEIQVNISQTSLILILLLKINIPLLKIKFISLYQPFTDTSSFKYRNETIYLLVVCALNIKSAIKDIIKKKGFVVFTNLLNILDTIHLSNFSPYIMYIIMRSIDSKTFTQQFNLPFSSNKSFNIRFHRGTYLDVTNEIICKCLSDNKNLYDFAIPSIAKLILNAKNISYFTAMTILDLISATKSLLLINCLHYTINNGIRSNISLIIVMMKKSNIFFQLQKLYPDSQEVNSIVVMLKNINTELKQIGDNFTDVFLENFFQDPTCEHFANPVLRVPSTEMKVQLHHFEFFGNLAKINLEMTE</sequence>
<reference evidence="1" key="1">
    <citation type="submission" date="2006-10" db="EMBL/GenBank/DDBJ databases">
        <authorList>
            <person name="Amadeo P."/>
            <person name="Zhao Q."/>
            <person name="Wortman J."/>
            <person name="Fraser-Liggett C."/>
            <person name="Carlton J."/>
        </authorList>
    </citation>
    <scope>NUCLEOTIDE SEQUENCE</scope>
    <source>
        <strain evidence="1">G3</strain>
    </source>
</reference>
<dbReference type="RefSeq" id="XP_001584211.1">
    <property type="nucleotide sequence ID" value="XM_001584161.1"/>
</dbReference>
<keyword evidence="2" id="KW-1185">Reference proteome</keyword>
<dbReference type="Proteomes" id="UP000001542">
    <property type="component" value="Unassembled WGS sequence"/>
</dbReference>
<proteinExistence type="predicted"/>
<evidence type="ECO:0000313" key="2">
    <source>
        <dbReference type="Proteomes" id="UP000001542"/>
    </source>
</evidence>
<dbReference type="KEGG" id="tva:5468786"/>
<dbReference type="EMBL" id="DS113179">
    <property type="protein sequence ID" value="EAY23225.1"/>
    <property type="molecule type" value="Genomic_DNA"/>
</dbReference>
<evidence type="ECO:0000313" key="1">
    <source>
        <dbReference type="EMBL" id="EAY23225.1"/>
    </source>
</evidence>
<organism evidence="1 2">
    <name type="scientific">Trichomonas vaginalis (strain ATCC PRA-98 / G3)</name>
    <dbReference type="NCBI Taxonomy" id="412133"/>
    <lineage>
        <taxon>Eukaryota</taxon>
        <taxon>Metamonada</taxon>
        <taxon>Parabasalia</taxon>
        <taxon>Trichomonadida</taxon>
        <taxon>Trichomonadidae</taxon>
        <taxon>Trichomonas</taxon>
    </lineage>
</organism>
<dbReference type="InParanoid" id="A2D8H6"/>
<dbReference type="VEuPathDB" id="TrichDB:TVAGG3_0393070"/>
<accession>A2D8H6</accession>
<dbReference type="OrthoDB" id="10421649at2759"/>
<reference evidence="1" key="2">
    <citation type="journal article" date="2007" name="Science">
        <title>Draft genome sequence of the sexually transmitted pathogen Trichomonas vaginalis.</title>
        <authorList>
            <person name="Carlton J.M."/>
            <person name="Hirt R.P."/>
            <person name="Silva J.C."/>
            <person name="Delcher A.L."/>
            <person name="Schatz M."/>
            <person name="Zhao Q."/>
            <person name="Wortman J.R."/>
            <person name="Bidwell S.L."/>
            <person name="Alsmark U.C.M."/>
            <person name="Besteiro S."/>
            <person name="Sicheritz-Ponten T."/>
            <person name="Noel C.J."/>
            <person name="Dacks J.B."/>
            <person name="Foster P.G."/>
            <person name="Simillion C."/>
            <person name="Van de Peer Y."/>
            <person name="Miranda-Saavedra D."/>
            <person name="Barton G.J."/>
            <person name="Westrop G.D."/>
            <person name="Mueller S."/>
            <person name="Dessi D."/>
            <person name="Fiori P.L."/>
            <person name="Ren Q."/>
            <person name="Paulsen I."/>
            <person name="Zhang H."/>
            <person name="Bastida-Corcuera F.D."/>
            <person name="Simoes-Barbosa A."/>
            <person name="Brown M.T."/>
            <person name="Hayes R.D."/>
            <person name="Mukherjee M."/>
            <person name="Okumura C.Y."/>
            <person name="Schneider R."/>
            <person name="Smith A.J."/>
            <person name="Vanacova S."/>
            <person name="Villalvazo M."/>
            <person name="Haas B.J."/>
            <person name="Pertea M."/>
            <person name="Feldblyum T.V."/>
            <person name="Utterback T.R."/>
            <person name="Shu C.L."/>
            <person name="Osoegawa K."/>
            <person name="de Jong P.J."/>
            <person name="Hrdy I."/>
            <person name="Horvathova L."/>
            <person name="Zubacova Z."/>
            <person name="Dolezal P."/>
            <person name="Malik S.B."/>
            <person name="Logsdon J.M. Jr."/>
            <person name="Henze K."/>
            <person name="Gupta A."/>
            <person name="Wang C.C."/>
            <person name="Dunne R.L."/>
            <person name="Upcroft J.A."/>
            <person name="Upcroft P."/>
            <person name="White O."/>
            <person name="Salzberg S.L."/>
            <person name="Tang P."/>
            <person name="Chiu C.-H."/>
            <person name="Lee Y.-S."/>
            <person name="Embley T.M."/>
            <person name="Coombs G.H."/>
            <person name="Mottram J.C."/>
            <person name="Tachezy J."/>
            <person name="Fraser-Liggett C.M."/>
            <person name="Johnson P.J."/>
        </authorList>
    </citation>
    <scope>NUCLEOTIDE SEQUENCE [LARGE SCALE GENOMIC DNA]</scope>
    <source>
        <strain evidence="1">G3</strain>
    </source>
</reference>
<dbReference type="AlphaFoldDB" id="A2D8H6"/>
<name>A2D8H6_TRIV3</name>